<evidence type="ECO:0000313" key="3">
    <source>
        <dbReference type="EMBL" id="PSB55577.1"/>
    </source>
</evidence>
<name>A0A2T1GDS2_9CYAN</name>
<feature type="chain" id="PRO_5015548096" evidence="2">
    <location>
        <begin position="27"/>
        <end position="127"/>
    </location>
</feature>
<reference evidence="3 4" key="1">
    <citation type="submission" date="2018-03" db="EMBL/GenBank/DDBJ databases">
        <title>The ancient ancestry and fast evolution of plastids.</title>
        <authorList>
            <person name="Moore K.R."/>
            <person name="Magnabosco C."/>
            <person name="Momper L."/>
            <person name="Gold D.A."/>
            <person name="Bosak T."/>
            <person name="Fournier G.P."/>
        </authorList>
    </citation>
    <scope>NUCLEOTIDE SEQUENCE [LARGE SCALE GENOMIC DNA]</scope>
    <source>
        <strain evidence="3 4">CCALA 037</strain>
    </source>
</reference>
<organism evidence="3 4">
    <name type="scientific">Chamaesiphon polymorphus CCALA 037</name>
    <dbReference type="NCBI Taxonomy" id="2107692"/>
    <lineage>
        <taxon>Bacteria</taxon>
        <taxon>Bacillati</taxon>
        <taxon>Cyanobacteriota</taxon>
        <taxon>Cyanophyceae</taxon>
        <taxon>Gomontiellales</taxon>
        <taxon>Chamaesiphonaceae</taxon>
        <taxon>Chamaesiphon</taxon>
    </lineage>
</organism>
<keyword evidence="2" id="KW-0732">Signal</keyword>
<gene>
    <name evidence="3" type="ORF">C7B77_14590</name>
</gene>
<evidence type="ECO:0000313" key="4">
    <source>
        <dbReference type="Proteomes" id="UP000238937"/>
    </source>
</evidence>
<comment type="caution">
    <text evidence="3">The sequence shown here is derived from an EMBL/GenBank/DDBJ whole genome shotgun (WGS) entry which is preliminary data.</text>
</comment>
<dbReference type="EMBL" id="PVWO01000178">
    <property type="protein sequence ID" value="PSB55577.1"/>
    <property type="molecule type" value="Genomic_DNA"/>
</dbReference>
<evidence type="ECO:0000256" key="2">
    <source>
        <dbReference type="SAM" id="SignalP"/>
    </source>
</evidence>
<evidence type="ECO:0000256" key="1">
    <source>
        <dbReference type="SAM" id="MobiDB-lite"/>
    </source>
</evidence>
<protein>
    <submittedName>
        <fullName evidence="3">Uncharacterized protein</fullName>
    </submittedName>
</protein>
<dbReference type="OrthoDB" id="573066at2"/>
<sequence>MSTKFSIATISIATILVLTNSAIANAAEAYKTSKGEVVVTGLTPAKRYQIRFISAQDKPGSRQDKSVNSCGQIVVEKAANYKTLIVGSENIDPSSLETKVHERCKPQAKFKKMQPQGVERAITPGSN</sequence>
<dbReference type="Proteomes" id="UP000238937">
    <property type="component" value="Unassembled WGS sequence"/>
</dbReference>
<keyword evidence="4" id="KW-1185">Reference proteome</keyword>
<accession>A0A2T1GDS2</accession>
<feature type="region of interest" description="Disordered" evidence="1">
    <location>
        <begin position="107"/>
        <end position="127"/>
    </location>
</feature>
<dbReference type="AlphaFoldDB" id="A0A2T1GDS2"/>
<feature type="signal peptide" evidence="2">
    <location>
        <begin position="1"/>
        <end position="26"/>
    </location>
</feature>
<dbReference type="RefSeq" id="WP_106306039.1">
    <property type="nucleotide sequence ID" value="NZ_PVWO01000178.1"/>
</dbReference>
<proteinExistence type="predicted"/>